<keyword evidence="4" id="KW-1185">Reference proteome</keyword>
<protein>
    <submittedName>
        <fullName evidence="3">Xaa-Pro dipeptidase</fullName>
        <ecNumber evidence="3">3.4.13.9</ecNumber>
    </submittedName>
</protein>
<keyword evidence="3" id="KW-0224">Dipeptidase</keyword>
<dbReference type="InterPro" id="IPR050659">
    <property type="entry name" value="Peptidase_M24B"/>
</dbReference>
<dbReference type="Proteomes" id="UP001320766">
    <property type="component" value="Unassembled WGS sequence"/>
</dbReference>
<evidence type="ECO:0000259" key="2">
    <source>
        <dbReference type="Pfam" id="PF00557"/>
    </source>
</evidence>
<dbReference type="Gene3D" id="3.90.230.10">
    <property type="entry name" value="Creatinase/methionine aminopeptidase superfamily"/>
    <property type="match status" value="1"/>
</dbReference>
<dbReference type="PANTHER" id="PTHR46112:SF3">
    <property type="entry name" value="AMINOPEPTIDASE YPDF"/>
    <property type="match status" value="1"/>
</dbReference>
<dbReference type="RefSeq" id="WP_253779799.1">
    <property type="nucleotide sequence ID" value="NZ_BAAAVE010000034.1"/>
</dbReference>
<sequence length="401" mass="40895">MTTDGGRPRPEAGDGGSAAVAGVPEGAFLDAGVPDGTFLEEGVPDGTFLEEGVPDGGVPDGGGRLAVVRDAMAAAGVDALVLRPSPDFRFLGGAGGGFLVVTPEVCAETGEPDRLVPAGARRVGVDPEMRVRELFGLSLEAELVPAAAVLAPLRLRKEPEEVEAVARAARTAEAVLAEARELAWFGATERAMARRLAGMLLESGCEEILSVVVAAGEHTARPSHRPGERVINPGDALHVSLCGRWDGYCAEVARVYAVAEPPDDFEAMYSVVLAAHAAARRAVRPGVAASEVAVAAREVIDGSGYGRFAAPHAGRGVGLSHQEGPWLRAGDDTPLAAGMTLCVEPAIYVPELFGARVADVVVCGADGAAPLNAGVIAGGETDGGETNGPGVAAGALWVLDR</sequence>
<organism evidence="3 4">
    <name type="scientific">Nonomuraea roseoviolacea subsp. carminata</name>
    <dbReference type="NCBI Taxonomy" id="160689"/>
    <lineage>
        <taxon>Bacteria</taxon>
        <taxon>Bacillati</taxon>
        <taxon>Actinomycetota</taxon>
        <taxon>Actinomycetes</taxon>
        <taxon>Streptosporangiales</taxon>
        <taxon>Streptosporangiaceae</taxon>
        <taxon>Nonomuraea</taxon>
    </lineage>
</organism>
<dbReference type="InterPro" id="IPR036005">
    <property type="entry name" value="Creatinase/aminopeptidase-like"/>
</dbReference>
<proteinExistence type="predicted"/>
<accession>A0ABT1KEH6</accession>
<dbReference type="Pfam" id="PF00557">
    <property type="entry name" value="Peptidase_M24"/>
    <property type="match status" value="1"/>
</dbReference>
<feature type="domain" description="Peptidase M24" evidence="2">
    <location>
        <begin position="164"/>
        <end position="363"/>
    </location>
</feature>
<name>A0ABT1KEH6_9ACTN</name>
<evidence type="ECO:0000313" key="4">
    <source>
        <dbReference type="Proteomes" id="UP001320766"/>
    </source>
</evidence>
<feature type="compositionally biased region" description="Basic and acidic residues" evidence="1">
    <location>
        <begin position="1"/>
        <end position="12"/>
    </location>
</feature>
<evidence type="ECO:0000313" key="3">
    <source>
        <dbReference type="EMBL" id="MCP2352424.1"/>
    </source>
</evidence>
<dbReference type="GO" id="GO:0102009">
    <property type="term" value="F:proline dipeptidase activity"/>
    <property type="evidence" value="ECO:0007669"/>
    <property type="project" value="UniProtKB-EC"/>
</dbReference>
<keyword evidence="3" id="KW-0645">Protease</keyword>
<dbReference type="SUPFAM" id="SSF55920">
    <property type="entry name" value="Creatinase/aminopeptidase"/>
    <property type="match status" value="1"/>
</dbReference>
<keyword evidence="3" id="KW-0378">Hydrolase</keyword>
<reference evidence="3 4" key="1">
    <citation type="submission" date="2022-06" db="EMBL/GenBank/DDBJ databases">
        <title>Sequencing the genomes of 1000 actinobacteria strains.</title>
        <authorList>
            <person name="Klenk H.-P."/>
        </authorList>
    </citation>
    <scope>NUCLEOTIDE SEQUENCE [LARGE SCALE GENOMIC DNA]</scope>
    <source>
        <strain evidence="3 4">DSM 44170</strain>
    </source>
</reference>
<evidence type="ECO:0000256" key="1">
    <source>
        <dbReference type="SAM" id="MobiDB-lite"/>
    </source>
</evidence>
<dbReference type="EMBL" id="JAMZEC010000001">
    <property type="protein sequence ID" value="MCP2352424.1"/>
    <property type="molecule type" value="Genomic_DNA"/>
</dbReference>
<comment type="caution">
    <text evidence="3">The sequence shown here is derived from an EMBL/GenBank/DDBJ whole genome shotgun (WGS) entry which is preliminary data.</text>
</comment>
<gene>
    <name evidence="3" type="ORF">HD595_008546</name>
</gene>
<dbReference type="PANTHER" id="PTHR46112">
    <property type="entry name" value="AMINOPEPTIDASE"/>
    <property type="match status" value="1"/>
</dbReference>
<dbReference type="InterPro" id="IPR000994">
    <property type="entry name" value="Pept_M24"/>
</dbReference>
<dbReference type="EC" id="3.4.13.9" evidence="3"/>
<feature type="region of interest" description="Disordered" evidence="1">
    <location>
        <begin position="1"/>
        <end position="61"/>
    </location>
</feature>